<evidence type="ECO:0000256" key="18">
    <source>
        <dbReference type="PIRSR" id="PIRSR600829-4"/>
    </source>
</evidence>
<proteinExistence type="inferred from homology"/>
<gene>
    <name evidence="20" type="ORF">EKN06_06270</name>
</gene>
<dbReference type="PANTHER" id="PTHR34299">
    <property type="entry name" value="DIACYLGLYCEROL KINASE"/>
    <property type="match status" value="1"/>
</dbReference>
<dbReference type="OrthoDB" id="7595530at2"/>
<keyword evidence="7 17" id="KW-0547">Nucleotide-binding</keyword>
<evidence type="ECO:0000256" key="7">
    <source>
        <dbReference type="ARBA" id="ARBA00022741"/>
    </source>
</evidence>
<evidence type="ECO:0000256" key="3">
    <source>
        <dbReference type="ARBA" id="ARBA00022475"/>
    </source>
</evidence>
<keyword evidence="12 19" id="KW-0472">Membrane</keyword>
<feature type="transmembrane region" description="Helical" evidence="19">
    <location>
        <begin position="48"/>
        <end position="76"/>
    </location>
</feature>
<feature type="binding site" evidence="18">
    <location>
        <position position="37"/>
    </location>
    <ligand>
        <name>a divalent metal cation</name>
        <dbReference type="ChEBI" id="CHEBI:60240"/>
    </ligand>
</feature>
<keyword evidence="3" id="KW-1003">Cell membrane</keyword>
<dbReference type="PANTHER" id="PTHR34299:SF1">
    <property type="entry name" value="DIACYLGLYCEROL KINASE"/>
    <property type="match status" value="1"/>
</dbReference>
<dbReference type="Gene3D" id="1.10.287.3610">
    <property type="match status" value="1"/>
</dbReference>
<keyword evidence="18" id="KW-0460">Magnesium</keyword>
<keyword evidence="14" id="KW-1208">Phospholipid metabolism</keyword>
<feature type="binding site" evidence="17">
    <location>
        <position position="25"/>
    </location>
    <ligand>
        <name>ATP</name>
        <dbReference type="ChEBI" id="CHEBI:30616"/>
    </ligand>
</feature>
<feature type="binding site" evidence="17">
    <location>
        <position position="85"/>
    </location>
    <ligand>
        <name>ATP</name>
        <dbReference type="ChEBI" id="CHEBI:30616"/>
    </ligand>
</feature>
<dbReference type="InterPro" id="IPR000829">
    <property type="entry name" value="DAGK"/>
</dbReference>
<dbReference type="GO" id="GO:0016301">
    <property type="term" value="F:kinase activity"/>
    <property type="evidence" value="ECO:0007669"/>
    <property type="project" value="UniProtKB-KW"/>
</dbReference>
<evidence type="ECO:0000256" key="8">
    <source>
        <dbReference type="ARBA" id="ARBA00022777"/>
    </source>
</evidence>
<feature type="binding site" evidence="16">
    <location>
        <begin position="31"/>
        <end position="34"/>
    </location>
    <ligand>
        <name>substrate</name>
    </ligand>
</feature>
<dbReference type="Pfam" id="PF01219">
    <property type="entry name" value="DAGK_prokar"/>
    <property type="match status" value="1"/>
</dbReference>
<evidence type="ECO:0000256" key="12">
    <source>
        <dbReference type="ARBA" id="ARBA00023136"/>
    </source>
</evidence>
<evidence type="ECO:0000313" key="20">
    <source>
        <dbReference type="EMBL" id="RVQ67555.1"/>
    </source>
</evidence>
<feature type="binding site" evidence="17">
    <location>
        <begin position="103"/>
        <end position="104"/>
    </location>
    <ligand>
        <name>ATP</name>
        <dbReference type="ChEBI" id="CHEBI:30616"/>
    </ligand>
</feature>
<comment type="cofactor">
    <cofactor evidence="18">
        <name>Mg(2+)</name>
        <dbReference type="ChEBI" id="CHEBI:18420"/>
    </cofactor>
    <text evidence="18">Mn(2+), Zn(2+), Cd(2+) and Co(2+) support activity to lesser extents.</text>
</comment>
<dbReference type="GO" id="GO:0008654">
    <property type="term" value="P:phospholipid biosynthetic process"/>
    <property type="evidence" value="ECO:0007669"/>
    <property type="project" value="UniProtKB-KW"/>
</dbReference>
<evidence type="ECO:0000256" key="15">
    <source>
        <dbReference type="PIRSR" id="PIRSR600829-1"/>
    </source>
</evidence>
<evidence type="ECO:0000256" key="14">
    <source>
        <dbReference type="ARBA" id="ARBA00023264"/>
    </source>
</evidence>
<keyword evidence="5" id="KW-0808">Transferase</keyword>
<comment type="subcellular location">
    <subcellularLocation>
        <location evidence="1">Cell membrane</location>
        <topology evidence="1">Multi-pass membrane protein</topology>
    </subcellularLocation>
</comment>
<evidence type="ECO:0000256" key="9">
    <source>
        <dbReference type="ARBA" id="ARBA00022840"/>
    </source>
</evidence>
<comment type="caution">
    <text evidence="20">The sequence shown here is derived from an EMBL/GenBank/DDBJ whole genome shotgun (WGS) entry which is preliminary data.</text>
</comment>
<feature type="binding site" evidence="16">
    <location>
        <position position="107"/>
    </location>
    <ligand>
        <name>substrate</name>
    </ligand>
</feature>
<accession>A0A437GZ40</accession>
<feature type="binding site" evidence="16">
    <location>
        <position position="78"/>
    </location>
    <ligand>
        <name>substrate</name>
    </ligand>
</feature>
<dbReference type="CDD" id="cd14263">
    <property type="entry name" value="DAGK_IM_like"/>
    <property type="match status" value="1"/>
</dbReference>
<dbReference type="GO" id="GO:0005524">
    <property type="term" value="F:ATP binding"/>
    <property type="evidence" value="ECO:0007669"/>
    <property type="project" value="UniProtKB-KW"/>
</dbReference>
<evidence type="ECO:0000256" key="2">
    <source>
        <dbReference type="ARBA" id="ARBA00005967"/>
    </source>
</evidence>
<feature type="transmembrane region" description="Helical" evidence="19">
    <location>
        <begin position="105"/>
        <end position="125"/>
    </location>
</feature>
<dbReference type="GO" id="GO:0046872">
    <property type="term" value="F:metal ion binding"/>
    <property type="evidence" value="ECO:0007669"/>
    <property type="project" value="UniProtKB-KW"/>
</dbReference>
<feature type="active site" description="Proton acceptor" evidence="15">
    <location>
        <position position="78"/>
    </location>
</feature>
<dbReference type="AlphaFoldDB" id="A0A437GZ40"/>
<evidence type="ECO:0000256" key="17">
    <source>
        <dbReference type="PIRSR" id="PIRSR600829-3"/>
    </source>
</evidence>
<evidence type="ECO:0000256" key="19">
    <source>
        <dbReference type="SAM" id="Phobius"/>
    </source>
</evidence>
<dbReference type="EMBL" id="RXOL01000002">
    <property type="protein sequence ID" value="RVQ67555.1"/>
    <property type="molecule type" value="Genomic_DNA"/>
</dbReference>
<evidence type="ECO:0000256" key="13">
    <source>
        <dbReference type="ARBA" id="ARBA00023209"/>
    </source>
</evidence>
<dbReference type="Proteomes" id="UP000283003">
    <property type="component" value="Unassembled WGS sequence"/>
</dbReference>
<evidence type="ECO:0000313" key="21">
    <source>
        <dbReference type="Proteomes" id="UP000283003"/>
    </source>
</evidence>
<feature type="binding site" evidence="17">
    <location>
        <begin position="94"/>
        <end position="96"/>
    </location>
    <ligand>
        <name>ATP</name>
        <dbReference type="ChEBI" id="CHEBI:30616"/>
    </ligand>
</feature>
<keyword evidence="21" id="KW-1185">Reference proteome</keyword>
<feature type="binding site" evidence="17">
    <location>
        <position position="37"/>
    </location>
    <ligand>
        <name>ATP</name>
        <dbReference type="ChEBI" id="CHEBI:30616"/>
    </ligand>
</feature>
<evidence type="ECO:0000256" key="4">
    <source>
        <dbReference type="ARBA" id="ARBA00022516"/>
    </source>
</evidence>
<keyword evidence="11" id="KW-0443">Lipid metabolism</keyword>
<keyword evidence="13" id="KW-0594">Phospholipid biosynthesis</keyword>
<evidence type="ECO:0000256" key="5">
    <source>
        <dbReference type="ARBA" id="ARBA00022679"/>
    </source>
</evidence>
<evidence type="ECO:0000256" key="10">
    <source>
        <dbReference type="ARBA" id="ARBA00022989"/>
    </source>
</evidence>
<comment type="similarity">
    <text evidence="2">Belongs to the bacterial diacylglycerol kinase family.</text>
</comment>
<evidence type="ECO:0000256" key="6">
    <source>
        <dbReference type="ARBA" id="ARBA00022692"/>
    </source>
</evidence>
<evidence type="ECO:0000256" key="1">
    <source>
        <dbReference type="ARBA" id="ARBA00004651"/>
    </source>
</evidence>
<evidence type="ECO:0000256" key="16">
    <source>
        <dbReference type="PIRSR" id="PIRSR600829-2"/>
    </source>
</evidence>
<keyword evidence="8 20" id="KW-0418">Kinase</keyword>
<keyword evidence="4" id="KW-0444">Lipid biosynthesis</keyword>
<protein>
    <submittedName>
        <fullName evidence="20">Diacylglycerol kinase</fullName>
    </submittedName>
</protein>
<keyword evidence="10 19" id="KW-1133">Transmembrane helix</keyword>
<keyword evidence="18" id="KW-0479">Metal-binding</keyword>
<sequence length="130" mass="13902">MSVHGAMQEKRLSLKNEALLKRAGYAMAGLRTAWRSEKAFRQQMLSSIAILALTAAVGPGAVWWALIVMALCGAAATELMNAGLESLCDRVHPEFHPMIGAAKDLASAAVFTMNTGLTVVLLLMLGSRFL</sequence>
<keyword evidence="9 17" id="KW-0067">ATP-binding</keyword>
<organism evidence="20 21">
    <name type="scientific">Croceicoccus ponticola</name>
    <dbReference type="NCBI Taxonomy" id="2217664"/>
    <lineage>
        <taxon>Bacteria</taxon>
        <taxon>Pseudomonadati</taxon>
        <taxon>Pseudomonadota</taxon>
        <taxon>Alphaproteobacteria</taxon>
        <taxon>Sphingomonadales</taxon>
        <taxon>Erythrobacteraceae</taxon>
        <taxon>Croceicoccus</taxon>
    </lineage>
</organism>
<name>A0A437GZ40_9SPHN</name>
<dbReference type="GO" id="GO:0005886">
    <property type="term" value="C:plasma membrane"/>
    <property type="evidence" value="ECO:0007669"/>
    <property type="project" value="UniProtKB-SubCell"/>
</dbReference>
<dbReference type="InterPro" id="IPR036945">
    <property type="entry name" value="DAGK_sf"/>
</dbReference>
<evidence type="ECO:0000256" key="11">
    <source>
        <dbReference type="ARBA" id="ARBA00023098"/>
    </source>
</evidence>
<keyword evidence="6 19" id="KW-0812">Transmembrane</keyword>
<feature type="binding site" evidence="18">
    <location>
        <position position="85"/>
    </location>
    <ligand>
        <name>a divalent metal cation</name>
        <dbReference type="ChEBI" id="CHEBI:60240"/>
    </ligand>
</feature>
<reference evidence="20 21" key="1">
    <citation type="submission" date="2018-12" db="EMBL/GenBank/DDBJ databases">
        <title>Croceicoccus ponticola sp. nov., a lipolytic bacterium isolated from seawater.</title>
        <authorList>
            <person name="Yoon J.-H."/>
        </authorList>
    </citation>
    <scope>NUCLEOTIDE SEQUENCE [LARGE SCALE GENOMIC DNA]</scope>
    <source>
        <strain evidence="20 21">GM-16</strain>
    </source>
</reference>